<dbReference type="KEGG" id="cai:Caci_0246"/>
<keyword evidence="2" id="KW-1185">Reference proteome</keyword>
<evidence type="ECO:0000313" key="1">
    <source>
        <dbReference type="EMBL" id="ACU69199.1"/>
    </source>
</evidence>
<dbReference type="AlphaFoldDB" id="C7QJ57"/>
<protein>
    <submittedName>
        <fullName evidence="1">Uncharacterized protein</fullName>
    </submittedName>
</protein>
<sequence length="353" mass="37344">METENPDTGRMHQLFGAALDDVDLTGDVVPNVLTGYAHKVKVRRYQGAGVAVAALAAAGIAVNVLPHGTGGAPPTTSSATPVQQSPDYCQHQQWVRVSAGVVVQNGNVPLAIPLSPDPRADQASCDALQKALHAVFPEARLIPAFNPDLTRDPRLDQARVRTIEMEETTDPNKWSADLTKYFGSELTRLAAHPEDPVNVYMPGQYTLVTPGVRESFGVAFVTAAPVANAPESFVGSVGSEDCEKMPAALKDKDQCTSVGVSAGWHGALWNTPAQGVNAPEQTVVLTNGSGTRFQLNAHGTDDSARGIAPSGNALTDEQWARLVASPALQKYADDYFGKAPVVPHSTPSPTHSR</sequence>
<dbReference type="HOGENOM" id="CLU_784570_0_0_11"/>
<evidence type="ECO:0000313" key="2">
    <source>
        <dbReference type="Proteomes" id="UP000000851"/>
    </source>
</evidence>
<gene>
    <name evidence="1" type="ordered locus">Caci_0246</name>
</gene>
<dbReference type="STRING" id="479433.Caci_0246"/>
<dbReference type="RefSeq" id="WP_012784494.1">
    <property type="nucleotide sequence ID" value="NC_013131.1"/>
</dbReference>
<accession>C7QJ57</accession>
<dbReference type="Proteomes" id="UP000000851">
    <property type="component" value="Chromosome"/>
</dbReference>
<dbReference type="EMBL" id="CP001700">
    <property type="protein sequence ID" value="ACU69199.1"/>
    <property type="molecule type" value="Genomic_DNA"/>
</dbReference>
<dbReference type="InParanoid" id="C7QJ57"/>
<organism evidence="1 2">
    <name type="scientific">Catenulispora acidiphila (strain DSM 44928 / JCM 14897 / NBRC 102108 / NRRL B-24433 / ID139908)</name>
    <dbReference type="NCBI Taxonomy" id="479433"/>
    <lineage>
        <taxon>Bacteria</taxon>
        <taxon>Bacillati</taxon>
        <taxon>Actinomycetota</taxon>
        <taxon>Actinomycetes</taxon>
        <taxon>Catenulisporales</taxon>
        <taxon>Catenulisporaceae</taxon>
        <taxon>Catenulispora</taxon>
    </lineage>
</organism>
<proteinExistence type="predicted"/>
<name>C7QJ57_CATAD</name>
<reference evidence="1 2" key="1">
    <citation type="journal article" date="2009" name="Stand. Genomic Sci.">
        <title>Complete genome sequence of Catenulispora acidiphila type strain (ID 139908).</title>
        <authorList>
            <person name="Copeland A."/>
            <person name="Lapidus A."/>
            <person name="Glavina Del Rio T."/>
            <person name="Nolan M."/>
            <person name="Lucas S."/>
            <person name="Chen F."/>
            <person name="Tice H."/>
            <person name="Cheng J.F."/>
            <person name="Bruce D."/>
            <person name="Goodwin L."/>
            <person name="Pitluck S."/>
            <person name="Mikhailova N."/>
            <person name="Pati A."/>
            <person name="Ivanova N."/>
            <person name="Mavromatis K."/>
            <person name="Chen A."/>
            <person name="Palaniappan K."/>
            <person name="Chain P."/>
            <person name="Land M."/>
            <person name="Hauser L."/>
            <person name="Chang Y.J."/>
            <person name="Jeffries C.D."/>
            <person name="Chertkov O."/>
            <person name="Brettin T."/>
            <person name="Detter J.C."/>
            <person name="Han C."/>
            <person name="Ali Z."/>
            <person name="Tindall B.J."/>
            <person name="Goker M."/>
            <person name="Bristow J."/>
            <person name="Eisen J.A."/>
            <person name="Markowitz V."/>
            <person name="Hugenholtz P."/>
            <person name="Kyrpides N.C."/>
            <person name="Klenk H.P."/>
        </authorList>
    </citation>
    <scope>NUCLEOTIDE SEQUENCE [LARGE SCALE GENOMIC DNA]</scope>
    <source>
        <strain evidence="2">DSM 44928 / JCM 14897 / NBRC 102108 / NRRL B-24433 / ID139908</strain>
    </source>
</reference>